<sequence length="84" mass="9387">MKVCRNSWVSQRCGTYGKFLSSSTIRNRYASSDAGAYGWTMKTSSFSAITVSVCSRFQGGLSSVQENVVRSTGNSRHRRFFLEN</sequence>
<reference evidence="2" key="3">
    <citation type="submission" date="2020-12" db="UniProtKB">
        <authorList>
            <consortium name="EnsemblPlants"/>
        </authorList>
    </citation>
    <scope>IDENTIFICATION</scope>
</reference>
<keyword evidence="3" id="KW-1185">Reference proteome</keyword>
<gene>
    <name evidence="1" type="ORF">PHYPA_021307</name>
</gene>
<proteinExistence type="predicted"/>
<dbReference type="InParanoid" id="A0A2K1J9J2"/>
<reference evidence="1 3" key="1">
    <citation type="journal article" date="2008" name="Science">
        <title>The Physcomitrella genome reveals evolutionary insights into the conquest of land by plants.</title>
        <authorList>
            <person name="Rensing S."/>
            <person name="Lang D."/>
            <person name="Zimmer A."/>
            <person name="Terry A."/>
            <person name="Salamov A."/>
            <person name="Shapiro H."/>
            <person name="Nishiyama T."/>
            <person name="Perroud P.-F."/>
            <person name="Lindquist E."/>
            <person name="Kamisugi Y."/>
            <person name="Tanahashi T."/>
            <person name="Sakakibara K."/>
            <person name="Fujita T."/>
            <person name="Oishi K."/>
            <person name="Shin-I T."/>
            <person name="Kuroki Y."/>
            <person name="Toyoda A."/>
            <person name="Suzuki Y."/>
            <person name="Hashimoto A."/>
            <person name="Yamaguchi K."/>
            <person name="Sugano A."/>
            <person name="Kohara Y."/>
            <person name="Fujiyama A."/>
            <person name="Anterola A."/>
            <person name="Aoki S."/>
            <person name="Ashton N."/>
            <person name="Barbazuk W.B."/>
            <person name="Barker E."/>
            <person name="Bennetzen J."/>
            <person name="Bezanilla M."/>
            <person name="Blankenship R."/>
            <person name="Cho S.H."/>
            <person name="Dutcher S."/>
            <person name="Estelle M."/>
            <person name="Fawcett J.A."/>
            <person name="Gundlach H."/>
            <person name="Hanada K."/>
            <person name="Heyl A."/>
            <person name="Hicks K.A."/>
            <person name="Hugh J."/>
            <person name="Lohr M."/>
            <person name="Mayer K."/>
            <person name="Melkozernov A."/>
            <person name="Murata T."/>
            <person name="Nelson D."/>
            <person name="Pils B."/>
            <person name="Prigge M."/>
            <person name="Reiss B."/>
            <person name="Renner T."/>
            <person name="Rombauts S."/>
            <person name="Rushton P."/>
            <person name="Sanderfoot A."/>
            <person name="Schween G."/>
            <person name="Shiu S.-H."/>
            <person name="Stueber K."/>
            <person name="Theodoulou F.L."/>
            <person name="Tu H."/>
            <person name="Van de Peer Y."/>
            <person name="Verrier P.J."/>
            <person name="Waters E."/>
            <person name="Wood A."/>
            <person name="Yang L."/>
            <person name="Cove D."/>
            <person name="Cuming A."/>
            <person name="Hasebe M."/>
            <person name="Lucas S."/>
            <person name="Mishler D.B."/>
            <person name="Reski R."/>
            <person name="Grigoriev I."/>
            <person name="Quatrano R.S."/>
            <person name="Boore J.L."/>
        </authorList>
    </citation>
    <scope>NUCLEOTIDE SEQUENCE [LARGE SCALE GENOMIC DNA]</scope>
    <source>
        <strain evidence="2 3">cv. Gransden 2004</strain>
    </source>
</reference>
<protein>
    <submittedName>
        <fullName evidence="1 2">Uncharacterized protein</fullName>
    </submittedName>
</protein>
<dbReference type="Gramene" id="Pp3c16_21420V3.1">
    <property type="protein sequence ID" value="PAC:32985655.CDS.1"/>
    <property type="gene ID" value="Pp3c16_21420"/>
</dbReference>
<reference evidence="1 3" key="2">
    <citation type="journal article" date="2018" name="Plant J.">
        <title>The Physcomitrella patens chromosome-scale assembly reveals moss genome structure and evolution.</title>
        <authorList>
            <person name="Lang D."/>
            <person name="Ullrich K.K."/>
            <person name="Murat F."/>
            <person name="Fuchs J."/>
            <person name="Jenkins J."/>
            <person name="Haas F.B."/>
            <person name="Piednoel M."/>
            <person name="Gundlach H."/>
            <person name="Van Bel M."/>
            <person name="Meyberg R."/>
            <person name="Vives C."/>
            <person name="Morata J."/>
            <person name="Symeonidi A."/>
            <person name="Hiss M."/>
            <person name="Muchero W."/>
            <person name="Kamisugi Y."/>
            <person name="Saleh O."/>
            <person name="Blanc G."/>
            <person name="Decker E.L."/>
            <person name="van Gessel N."/>
            <person name="Grimwood J."/>
            <person name="Hayes R.D."/>
            <person name="Graham S.W."/>
            <person name="Gunter L.E."/>
            <person name="McDaniel S.F."/>
            <person name="Hoernstein S.N.W."/>
            <person name="Larsson A."/>
            <person name="Li F.W."/>
            <person name="Perroud P.F."/>
            <person name="Phillips J."/>
            <person name="Ranjan P."/>
            <person name="Rokshar D.S."/>
            <person name="Rothfels C.J."/>
            <person name="Schneider L."/>
            <person name="Shu S."/>
            <person name="Stevenson D.W."/>
            <person name="Thummler F."/>
            <person name="Tillich M."/>
            <person name="Villarreal Aguilar J.C."/>
            <person name="Widiez T."/>
            <person name="Wong G.K."/>
            <person name="Wymore A."/>
            <person name="Zhang Y."/>
            <person name="Zimmer A.D."/>
            <person name="Quatrano R.S."/>
            <person name="Mayer K.F.X."/>
            <person name="Goodstein D."/>
            <person name="Casacuberta J.M."/>
            <person name="Vandepoele K."/>
            <person name="Reski R."/>
            <person name="Cuming A.C."/>
            <person name="Tuskan G.A."/>
            <person name="Maumus F."/>
            <person name="Salse J."/>
            <person name="Schmutz J."/>
            <person name="Rensing S.A."/>
        </authorList>
    </citation>
    <scope>NUCLEOTIDE SEQUENCE [LARGE SCALE GENOMIC DNA]</scope>
    <source>
        <strain evidence="2 3">cv. Gransden 2004</strain>
    </source>
</reference>
<accession>A0A2K1J9J2</accession>
<dbReference type="AlphaFoldDB" id="A0A2K1J9J2"/>
<dbReference type="Proteomes" id="UP000006727">
    <property type="component" value="Chromosome 16"/>
</dbReference>
<dbReference type="EnsemblPlants" id="Pp3c16_21420V3.1">
    <property type="protein sequence ID" value="PAC:32985655.CDS.1"/>
    <property type="gene ID" value="Pp3c16_21420"/>
</dbReference>
<organism evidence="1">
    <name type="scientific">Physcomitrium patens</name>
    <name type="common">Spreading-leaved earth moss</name>
    <name type="synonym">Physcomitrella patens</name>
    <dbReference type="NCBI Taxonomy" id="3218"/>
    <lineage>
        <taxon>Eukaryota</taxon>
        <taxon>Viridiplantae</taxon>
        <taxon>Streptophyta</taxon>
        <taxon>Embryophyta</taxon>
        <taxon>Bryophyta</taxon>
        <taxon>Bryophytina</taxon>
        <taxon>Bryopsida</taxon>
        <taxon>Funariidae</taxon>
        <taxon>Funariales</taxon>
        <taxon>Funariaceae</taxon>
        <taxon>Physcomitrium</taxon>
    </lineage>
</organism>
<evidence type="ECO:0000313" key="1">
    <source>
        <dbReference type="EMBL" id="PNR38196.1"/>
    </source>
</evidence>
<dbReference type="EMBL" id="ABEU02000016">
    <property type="protein sequence ID" value="PNR38196.1"/>
    <property type="molecule type" value="Genomic_DNA"/>
</dbReference>
<name>A0A2K1J9J2_PHYPA</name>
<evidence type="ECO:0000313" key="3">
    <source>
        <dbReference type="Proteomes" id="UP000006727"/>
    </source>
</evidence>
<evidence type="ECO:0000313" key="2">
    <source>
        <dbReference type="EnsemblPlants" id="PAC:32985655.CDS.1"/>
    </source>
</evidence>